<keyword evidence="11" id="KW-1185">Reference proteome</keyword>
<dbReference type="PROSITE" id="PS00641">
    <property type="entry name" value="COMPLEX1_75K_1"/>
    <property type="match status" value="1"/>
</dbReference>
<dbReference type="GO" id="GO:0008901">
    <property type="term" value="F:ferredoxin hydrogenase activity"/>
    <property type="evidence" value="ECO:0007669"/>
    <property type="project" value="InterPro"/>
</dbReference>
<dbReference type="InterPro" id="IPR004108">
    <property type="entry name" value="Fe_hydrogenase_lsu_C"/>
</dbReference>
<keyword evidence="5" id="KW-0408">Iron</keyword>
<dbReference type="KEGG" id="rsd:TGRD_512"/>
<dbReference type="InterPro" id="IPR036991">
    <property type="entry name" value="Fe_hydrogenase_ssu_sf"/>
</dbReference>
<evidence type="ECO:0000259" key="7">
    <source>
        <dbReference type="PROSITE" id="PS51085"/>
    </source>
</evidence>
<dbReference type="Pfam" id="PF13510">
    <property type="entry name" value="Fer2_4"/>
    <property type="match status" value="1"/>
</dbReference>
<dbReference type="GO" id="GO:0005506">
    <property type="term" value="F:iron ion binding"/>
    <property type="evidence" value="ECO:0007669"/>
    <property type="project" value="InterPro"/>
</dbReference>
<evidence type="ECO:0000256" key="6">
    <source>
        <dbReference type="ARBA" id="ARBA00023014"/>
    </source>
</evidence>
<dbReference type="SUPFAM" id="SSF53920">
    <property type="entry name" value="Fe-only hydrogenase"/>
    <property type="match status" value="1"/>
</dbReference>
<dbReference type="InterPro" id="IPR000283">
    <property type="entry name" value="NADH_UbQ_OxRdtase_75kDa_su_CS"/>
</dbReference>
<dbReference type="EMBL" id="AP009510">
    <property type="protein sequence ID" value="BAG14005.1"/>
    <property type="molecule type" value="Genomic_DNA"/>
</dbReference>
<evidence type="ECO:0000256" key="1">
    <source>
        <dbReference type="ARBA" id="ARBA00001966"/>
    </source>
</evidence>
<dbReference type="Pfam" id="PF12838">
    <property type="entry name" value="Fer4_7"/>
    <property type="match status" value="1"/>
</dbReference>
<dbReference type="InterPro" id="IPR050340">
    <property type="entry name" value="Cytosolic_Fe-S_CAF"/>
</dbReference>
<dbReference type="Pfam" id="PF01257">
    <property type="entry name" value="2Fe-2S_thioredx"/>
    <property type="match status" value="1"/>
</dbReference>
<dbReference type="InterPro" id="IPR017900">
    <property type="entry name" value="4Fe4S_Fe_S_CS"/>
</dbReference>
<feature type="domain" description="4Fe-4S ferredoxin-type" evidence="8">
    <location>
        <begin position="137"/>
        <end position="167"/>
    </location>
</feature>
<dbReference type="InterPro" id="IPR003149">
    <property type="entry name" value="Fe_hydrogenase_ssu"/>
</dbReference>
<dbReference type="Gene3D" id="3.40.50.1780">
    <property type="match status" value="1"/>
</dbReference>
<dbReference type="Pfam" id="PF02256">
    <property type="entry name" value="Fe_hyd_SSU"/>
    <property type="match status" value="1"/>
</dbReference>
<reference evidence="11" key="1">
    <citation type="journal article" date="2008" name="Proc. Natl. Acad. Sci. U.S.A.">
        <title>Complete genome of the uncultured termite group 1 bacteria in a single host protist cell.</title>
        <authorList>
            <person name="Hongoh Y."/>
            <person name="Sharma V.K."/>
            <person name="Prakash T."/>
            <person name="Noda S."/>
            <person name="Taylor T.D."/>
            <person name="Kudo T."/>
            <person name="Sakaki Y."/>
            <person name="Toyoda A."/>
            <person name="Hattori M."/>
            <person name="Ohkuma M."/>
        </authorList>
    </citation>
    <scope>NUCLEOTIDE SEQUENCE [LARGE SCALE GENOMIC DNA]</scope>
    <source>
        <strain evidence="11">Rs-D17 genomovar Ri2008</strain>
    </source>
</reference>
<dbReference type="SUPFAM" id="SSF54862">
    <property type="entry name" value="4Fe-4S ferredoxins"/>
    <property type="match status" value="1"/>
</dbReference>
<dbReference type="PROSITE" id="PS00198">
    <property type="entry name" value="4FE4S_FER_1"/>
    <property type="match status" value="1"/>
</dbReference>
<keyword evidence="4" id="KW-0677">Repeat</keyword>
<dbReference type="GO" id="GO:0008137">
    <property type="term" value="F:NADH dehydrogenase (ubiquinone) activity"/>
    <property type="evidence" value="ECO:0007669"/>
    <property type="project" value="InterPro"/>
</dbReference>
<dbReference type="SUPFAM" id="SSF52833">
    <property type="entry name" value="Thioredoxin-like"/>
    <property type="match status" value="1"/>
</dbReference>
<dbReference type="InterPro" id="IPR017896">
    <property type="entry name" value="4Fe4S_Fe-S-bd"/>
</dbReference>
<name>B1H0H3_ENDTX</name>
<dbReference type="SUPFAM" id="SSF54292">
    <property type="entry name" value="2Fe-2S ferredoxin-like"/>
    <property type="match status" value="1"/>
</dbReference>
<evidence type="ECO:0000313" key="10">
    <source>
        <dbReference type="EMBL" id="BAG14005.1"/>
    </source>
</evidence>
<keyword evidence="3" id="KW-0479">Metal-binding</keyword>
<dbReference type="GO" id="GO:0016020">
    <property type="term" value="C:membrane"/>
    <property type="evidence" value="ECO:0007669"/>
    <property type="project" value="InterPro"/>
</dbReference>
<organism evidence="10 11">
    <name type="scientific">Endomicrobium trichonymphae</name>
    <dbReference type="NCBI Taxonomy" id="1408204"/>
    <lineage>
        <taxon>Bacteria</taxon>
        <taxon>Pseudomonadati</taxon>
        <taxon>Elusimicrobiota</taxon>
        <taxon>Endomicrobiia</taxon>
        <taxon>Endomicrobiales</taxon>
        <taxon>Endomicrobiaceae</taxon>
        <taxon>Candidatus Endomicrobiellum</taxon>
    </lineage>
</organism>
<dbReference type="SMART" id="SM00902">
    <property type="entry name" value="Fe_hyd_SSU"/>
    <property type="match status" value="1"/>
</dbReference>
<accession>B1H0H3</accession>
<dbReference type="GO" id="GO:0042773">
    <property type="term" value="P:ATP synthesis coupled electron transport"/>
    <property type="evidence" value="ECO:0007669"/>
    <property type="project" value="InterPro"/>
</dbReference>
<sequence length="667" mass="73992">MEKYLTVNGRKVSFTDEKNLLEIIRKENIELPSFCYNSELSIYGSCRLCMLEIEGKGILFACSTPPESGMKIRTNNEHIIEMRKIIIELLLANHDRECTTCGKSETCQLQTLARRLGINKIRFKNVMHKEPKDVSTYSLVRESGKCILCGNCVRFCDEIQSVGAIGFANRGSKSVICPSLGCDLESSGCVYCGQCARVCPTGAIMPKSEISYVWKVLSDPKKKVVVAIAPAVRASIGEVFGFAGGNGTETAGKIVTALRSMGFAKVFDVSFAADMTIVEEADEFLNRLKKNKDMPLFTSCCPAWVKFVEQYYPDFISNLSSCRSPQAMYGSVAKKIMPEMLKISKEDLTVVSIMPCTAKKFEARRPELSKNGVADIDYVLTTQELARMIEEAGLLFGELEPSAFDMPLGFKTGGGVIFGNSGGVTEAVLRDIVSNNSGGAGKTEQFVFVRGEDGLREVKVNFGGRELNIAVVYGLKNARKILKDIKVDRSRYDFVEVMACPGGCIGGAGQPVYKDLSVRKTRTKVLYESDKTMELRRPQDNPYVQKVYKDYFNKPGSCAAHEYLHTGHKNRKRFNETFEIYKPDQKGNIKVSVCFGNSCMQRGSEEILKHIISFVENGKYKGSVGIEVSMCLEKCFRGPVVKVANQTLEHCTTKAAEEAIQEELMKK</sequence>
<evidence type="ECO:0000313" key="11">
    <source>
        <dbReference type="Proteomes" id="UP000001691"/>
    </source>
</evidence>
<evidence type="ECO:0000259" key="8">
    <source>
        <dbReference type="PROSITE" id="PS51379"/>
    </source>
</evidence>
<dbReference type="Gene3D" id="3.40.30.10">
    <property type="entry name" value="Glutaredoxin"/>
    <property type="match status" value="1"/>
</dbReference>
<evidence type="ECO:0000256" key="3">
    <source>
        <dbReference type="ARBA" id="ARBA00022723"/>
    </source>
</evidence>
<dbReference type="Gene3D" id="4.10.260.20">
    <property type="entry name" value="Iron hydrogenase, small subunit"/>
    <property type="match status" value="1"/>
</dbReference>
<dbReference type="CDD" id="cd00207">
    <property type="entry name" value="fer2"/>
    <property type="match status" value="1"/>
</dbReference>
<dbReference type="Pfam" id="PF02906">
    <property type="entry name" value="Fe_hyd_lg_C"/>
    <property type="match status" value="1"/>
</dbReference>
<dbReference type="InterPro" id="IPR036010">
    <property type="entry name" value="2Fe-2S_ferredoxin-like_sf"/>
</dbReference>
<dbReference type="Proteomes" id="UP000001691">
    <property type="component" value="Chromosome"/>
</dbReference>
<evidence type="ECO:0000256" key="5">
    <source>
        <dbReference type="ARBA" id="ARBA00023004"/>
    </source>
</evidence>
<dbReference type="PANTHER" id="PTHR11615">
    <property type="entry name" value="NITRATE, FORMATE, IRON DEHYDROGENASE"/>
    <property type="match status" value="1"/>
</dbReference>
<dbReference type="InterPro" id="IPR036249">
    <property type="entry name" value="Thioredoxin-like_sf"/>
</dbReference>
<dbReference type="STRING" id="471821.TGRD_522"/>
<dbReference type="RefSeq" id="WP_015423530.1">
    <property type="nucleotide sequence ID" value="NC_020419.1"/>
</dbReference>
<dbReference type="FunFam" id="3.30.70.20:FF:000035">
    <property type="entry name" value="Iron hydrogenase 1"/>
    <property type="match status" value="1"/>
</dbReference>
<dbReference type="PROSITE" id="PS51085">
    <property type="entry name" value="2FE2S_FER_2"/>
    <property type="match status" value="1"/>
</dbReference>
<dbReference type="Gene3D" id="3.30.70.20">
    <property type="match status" value="1"/>
</dbReference>
<feature type="domain" description="2Fe-2S ferredoxin-type" evidence="7">
    <location>
        <begin position="1"/>
        <end position="78"/>
    </location>
</feature>
<dbReference type="PROSITE" id="PS51839">
    <property type="entry name" value="4FE4S_HC3"/>
    <property type="match status" value="1"/>
</dbReference>
<dbReference type="AlphaFoldDB" id="B1H0H3"/>
<keyword evidence="6" id="KW-0411">Iron-sulfur</keyword>
<evidence type="ECO:0000259" key="9">
    <source>
        <dbReference type="PROSITE" id="PS51839"/>
    </source>
</evidence>
<dbReference type="NCBIfam" id="TIGR02512">
    <property type="entry name" value="FeFe_hydrog_A"/>
    <property type="match status" value="1"/>
</dbReference>
<dbReference type="Gene3D" id="3.40.950.10">
    <property type="entry name" value="Fe-only Hydrogenase (Larger Subunit), Chain L, domain 3"/>
    <property type="match status" value="1"/>
</dbReference>
<dbReference type="SMART" id="SM00929">
    <property type="entry name" value="NADH-G_4Fe-4S_3"/>
    <property type="match status" value="1"/>
</dbReference>
<dbReference type="InterPro" id="IPR013352">
    <property type="entry name" value="Fe_hydrogenase_subset"/>
</dbReference>
<keyword evidence="2" id="KW-0004">4Fe-4S</keyword>
<evidence type="ECO:0000256" key="4">
    <source>
        <dbReference type="ARBA" id="ARBA00022737"/>
    </source>
</evidence>
<comment type="cofactor">
    <cofactor evidence="1">
        <name>[4Fe-4S] cluster</name>
        <dbReference type="ChEBI" id="CHEBI:49883"/>
    </cofactor>
</comment>
<dbReference type="InterPro" id="IPR009016">
    <property type="entry name" value="Fe_hydrogenase"/>
</dbReference>
<gene>
    <name evidence="10" type="ordered locus">TGRD_512</name>
</gene>
<dbReference type="InterPro" id="IPR019574">
    <property type="entry name" value="NADH_UbQ_OxRdtase_Gsu_4Fe4S-bd"/>
</dbReference>
<dbReference type="HOGENOM" id="CLU_018240_2_1_0"/>
<protein>
    <submittedName>
        <fullName evidence="10">NADH-Fd-dependent Fe-hydrogenase, catalytic component</fullName>
    </submittedName>
</protein>
<dbReference type="GO" id="GO:0051539">
    <property type="term" value="F:4 iron, 4 sulfur cluster binding"/>
    <property type="evidence" value="ECO:0007669"/>
    <property type="project" value="UniProtKB-KW"/>
</dbReference>
<dbReference type="Pfam" id="PF10588">
    <property type="entry name" value="NADH-G_4Fe-4S_3"/>
    <property type="match status" value="1"/>
</dbReference>
<proteinExistence type="predicted"/>
<dbReference type="InterPro" id="IPR001041">
    <property type="entry name" value="2Fe-2S_ferredoxin-type"/>
</dbReference>
<feature type="domain" description="4Fe-4S His(Cys)3-ligated-type" evidence="9">
    <location>
        <begin position="78"/>
        <end position="117"/>
    </location>
</feature>
<dbReference type="Gene3D" id="3.10.20.740">
    <property type="match status" value="1"/>
</dbReference>
<evidence type="ECO:0000256" key="2">
    <source>
        <dbReference type="ARBA" id="ARBA00022485"/>
    </source>
</evidence>
<feature type="domain" description="4Fe-4S ferredoxin-type" evidence="8">
    <location>
        <begin position="178"/>
        <end position="209"/>
    </location>
</feature>
<dbReference type="PROSITE" id="PS51379">
    <property type="entry name" value="4FE4S_FER_2"/>
    <property type="match status" value="2"/>
</dbReference>